<evidence type="ECO:0000313" key="1">
    <source>
        <dbReference type="EMBL" id="EHL07357.1"/>
    </source>
</evidence>
<reference evidence="1 2" key="1">
    <citation type="submission" date="2011-08" db="EMBL/GenBank/DDBJ databases">
        <authorList>
            <person name="Weinstock G."/>
            <person name="Sodergren E."/>
            <person name="Clifton S."/>
            <person name="Fulton L."/>
            <person name="Fulton B."/>
            <person name="Courtney L."/>
            <person name="Fronick C."/>
            <person name="Harrison M."/>
            <person name="Strong C."/>
            <person name="Farmer C."/>
            <person name="Delahaunty K."/>
            <person name="Markovic C."/>
            <person name="Hall O."/>
            <person name="Minx P."/>
            <person name="Tomlinson C."/>
            <person name="Mitreva M."/>
            <person name="Hou S."/>
            <person name="Chen J."/>
            <person name="Wollam A."/>
            <person name="Pepin K.H."/>
            <person name="Johnson M."/>
            <person name="Bhonagiri V."/>
            <person name="Zhang X."/>
            <person name="Suruliraj S."/>
            <person name="Warren W."/>
            <person name="Chinwalla A."/>
            <person name="Mardis E.R."/>
            <person name="Wilson R.K."/>
        </authorList>
    </citation>
    <scope>NUCLEOTIDE SEQUENCE [LARGE SCALE GENOMIC DNA]</scope>
    <source>
        <strain evidence="1 2">DP7</strain>
    </source>
</reference>
<dbReference type="Proteomes" id="UP000004416">
    <property type="component" value="Unassembled WGS sequence"/>
</dbReference>
<proteinExistence type="predicted"/>
<organism evidence="1 2">
    <name type="scientific">Desulfitobacterium hafniense DP7</name>
    <dbReference type="NCBI Taxonomy" id="537010"/>
    <lineage>
        <taxon>Bacteria</taxon>
        <taxon>Bacillati</taxon>
        <taxon>Bacillota</taxon>
        <taxon>Clostridia</taxon>
        <taxon>Eubacteriales</taxon>
        <taxon>Desulfitobacteriaceae</taxon>
        <taxon>Desulfitobacterium</taxon>
    </lineage>
</organism>
<gene>
    <name evidence="1" type="ORF">HMPREF0322_01917</name>
</gene>
<sequence>MSWDGFFYNKTLCVPVVVYEAEIENPLLANRRPEGKLFC</sequence>
<accession>G9XLT1</accession>
<dbReference type="PATRIC" id="fig|537010.4.peg.1791"/>
<dbReference type="EMBL" id="AFZX01000043">
    <property type="protein sequence ID" value="EHL07357.1"/>
    <property type="molecule type" value="Genomic_DNA"/>
</dbReference>
<protein>
    <submittedName>
        <fullName evidence="1">Uncharacterized protein</fullName>
    </submittedName>
</protein>
<evidence type="ECO:0000313" key="2">
    <source>
        <dbReference type="Proteomes" id="UP000004416"/>
    </source>
</evidence>
<name>G9XLT1_DESHA</name>
<dbReference type="AlphaFoldDB" id="G9XLT1"/>
<comment type="caution">
    <text evidence="1">The sequence shown here is derived from an EMBL/GenBank/DDBJ whole genome shotgun (WGS) entry which is preliminary data.</text>
</comment>
<dbReference type="HOGENOM" id="CLU_3308472_0_0_9"/>